<gene>
    <name evidence="9" type="primary">aphA_0</name>
    <name evidence="9" type="ORF">G6M90_00g006400</name>
</gene>
<dbReference type="SUPFAM" id="SSF49363">
    <property type="entry name" value="Purple acid phosphatase, N-terminal domain"/>
    <property type="match status" value="1"/>
</dbReference>
<dbReference type="InterPro" id="IPR008963">
    <property type="entry name" value="Purple_acid_Pase-like_N"/>
</dbReference>
<dbReference type="RefSeq" id="XP_014549867.1">
    <property type="nucleotide sequence ID" value="XM_014694381.1"/>
</dbReference>
<evidence type="ECO:0000313" key="10">
    <source>
        <dbReference type="Proteomes" id="UP000510686"/>
    </source>
</evidence>
<sequence>MKSGFVLAASLRGAIALLSPRGPDAAGQIRLAYHGADGMTVSWNTFEHVKAPSVKWGLSKGKLEHTASSNVSLTYPTSTTYNNHVVISGLKPDTTYYYLPSPLPQGNHLEPYTFRTARAAGDSDAFAVAVVVDLGTMGRLGLTTSAGSSVSQNNILKPGEKNTIDSLASTKSSYDFIWHPGDIAYADYWLKLEIQGVLPNTTIPDGHTVYEAILNDLYDEMAAVTETKPYMVGPGNHEANCDNGGTTDKAKNITYDFGICSPGQTNFTGFKNHFRMPSDVSGGTGNFWYSWDNGMVHFIQLDTETDLGHGFTGPDEIGGTEKEGASPVNATMNAQATWLEADLASVDRKKTPWVVVAGHRPWYLSKKNVTGTICWPCKDVFEPLFIQYNVDLVLTGHAHVYERLAPLANGAIDPNELNNPKAPWYITNGAGGHYDGLDSFDEPRQKYSRFGLDTANATYGWSRLTFHNCSHLTHEFIASNNNSALDTATLFKDRSCGSCHGNGNGNGNGDGGAHHSGAAGSATREPTRPTKVANGNS</sequence>
<dbReference type="AlphaFoldDB" id="A0A7D5YQC1"/>
<dbReference type="Gene3D" id="3.60.21.10">
    <property type="match status" value="1"/>
</dbReference>
<keyword evidence="2 4" id="KW-0378">Hydrolase</keyword>
<evidence type="ECO:0000256" key="2">
    <source>
        <dbReference type="ARBA" id="ARBA00022801"/>
    </source>
</evidence>
<dbReference type="InterPro" id="IPR029052">
    <property type="entry name" value="Metallo-depent_PP-like"/>
</dbReference>
<keyword evidence="1 4" id="KW-0732">Signal</keyword>
<evidence type="ECO:0000259" key="7">
    <source>
        <dbReference type="Pfam" id="PF14008"/>
    </source>
</evidence>
<evidence type="ECO:0000256" key="1">
    <source>
        <dbReference type="ARBA" id="ARBA00022729"/>
    </source>
</evidence>
<evidence type="ECO:0000256" key="3">
    <source>
        <dbReference type="ARBA" id="ARBA00023180"/>
    </source>
</evidence>
<comment type="similarity">
    <text evidence="4">Belongs to the metallophosphoesterase superfamily. Purple acid phosphatase family.</text>
</comment>
<dbReference type="EC" id="3.1.3.2" evidence="4"/>
<keyword evidence="3" id="KW-0325">Glycoprotein</keyword>
<name>A0A7D5YQC1_9HYPO</name>
<dbReference type="InterPro" id="IPR025733">
    <property type="entry name" value="PAPs_C"/>
</dbReference>
<dbReference type="SUPFAM" id="SSF56300">
    <property type="entry name" value="Metallo-dependent phosphatases"/>
    <property type="match status" value="1"/>
</dbReference>
<dbReference type="Pfam" id="PF00149">
    <property type="entry name" value="Metallophos"/>
    <property type="match status" value="1"/>
</dbReference>
<dbReference type="GO" id="GO:0003993">
    <property type="term" value="F:acid phosphatase activity"/>
    <property type="evidence" value="ECO:0007669"/>
    <property type="project" value="UniProtKB-EC"/>
</dbReference>
<dbReference type="Gene3D" id="2.60.40.380">
    <property type="entry name" value="Purple acid phosphatase-like, N-terminal"/>
    <property type="match status" value="1"/>
</dbReference>
<feature type="chain" id="PRO_5029033243" description="Purple acid phosphatase" evidence="4">
    <location>
        <begin position="17"/>
        <end position="537"/>
    </location>
</feature>
<organism evidence="9 10">
    <name type="scientific">Metarhizium brunneum</name>
    <dbReference type="NCBI Taxonomy" id="500148"/>
    <lineage>
        <taxon>Eukaryota</taxon>
        <taxon>Fungi</taxon>
        <taxon>Dikarya</taxon>
        <taxon>Ascomycota</taxon>
        <taxon>Pezizomycotina</taxon>
        <taxon>Sordariomycetes</taxon>
        <taxon>Hypocreomycetidae</taxon>
        <taxon>Hypocreales</taxon>
        <taxon>Clavicipitaceae</taxon>
        <taxon>Metarhizium</taxon>
    </lineage>
</organism>
<dbReference type="CDD" id="cd00063">
    <property type="entry name" value="FN3"/>
    <property type="match status" value="1"/>
</dbReference>
<feature type="domain" description="Purple acid phosphatase N-terminal" evidence="8">
    <location>
        <begin position="28"/>
        <end position="99"/>
    </location>
</feature>
<dbReference type="OrthoDB" id="45007at2759"/>
<dbReference type="GO" id="GO:0046872">
    <property type="term" value="F:metal ion binding"/>
    <property type="evidence" value="ECO:0007669"/>
    <property type="project" value="InterPro"/>
</dbReference>
<reference evidence="9 10" key="1">
    <citation type="submission" date="2020-07" db="EMBL/GenBank/DDBJ databases">
        <title>Telomere length de novo assembly of all 7 chromosomes of the fungus, Metarhizium brunneum, using a novel assembly pipeline.</title>
        <authorList>
            <person name="Saud z."/>
            <person name="Kortsinoglou A."/>
            <person name="Kouvelis V.N."/>
            <person name="Butt T.M."/>
        </authorList>
    </citation>
    <scope>NUCLEOTIDE SEQUENCE [LARGE SCALE GENOMIC DNA]</scope>
    <source>
        <strain evidence="9 10">4556</strain>
    </source>
</reference>
<evidence type="ECO:0000259" key="6">
    <source>
        <dbReference type="Pfam" id="PF00149"/>
    </source>
</evidence>
<dbReference type="InterPro" id="IPR041792">
    <property type="entry name" value="MPP_PAP"/>
</dbReference>
<proteinExistence type="inferred from homology"/>
<dbReference type="KEGG" id="mbrn:26239311"/>
<accession>A0A7D5YQC1</accession>
<dbReference type="InterPro" id="IPR039331">
    <property type="entry name" value="PAPs-like"/>
</dbReference>
<feature type="domain" description="Purple acid phosphatase C-terminal" evidence="7">
    <location>
        <begin position="422"/>
        <end position="487"/>
    </location>
</feature>
<evidence type="ECO:0000259" key="8">
    <source>
        <dbReference type="Pfam" id="PF16656"/>
    </source>
</evidence>
<dbReference type="Pfam" id="PF16656">
    <property type="entry name" value="Pur_ac_phosph_N"/>
    <property type="match status" value="1"/>
</dbReference>
<dbReference type="InterPro" id="IPR004843">
    <property type="entry name" value="Calcineurin-like_PHP"/>
</dbReference>
<evidence type="ECO:0000256" key="4">
    <source>
        <dbReference type="RuleBase" id="RU361203"/>
    </source>
</evidence>
<dbReference type="GeneID" id="26239311"/>
<feature type="domain" description="Calcineurin-like phosphoesterase" evidence="6">
    <location>
        <begin position="172"/>
        <end position="401"/>
    </location>
</feature>
<dbReference type="PANTHER" id="PTHR22953:SF145">
    <property type="entry name" value="PURPLE ACID PHOSPHATASE"/>
    <property type="match status" value="1"/>
</dbReference>
<dbReference type="Pfam" id="PF14008">
    <property type="entry name" value="Metallophos_C"/>
    <property type="match status" value="1"/>
</dbReference>
<dbReference type="Proteomes" id="UP000510686">
    <property type="component" value="Chromosome 1"/>
</dbReference>
<dbReference type="InterPro" id="IPR015914">
    <property type="entry name" value="PAPs_N"/>
</dbReference>
<comment type="catalytic activity">
    <reaction evidence="4">
        <text>a phosphate monoester + H2O = an alcohol + phosphate</text>
        <dbReference type="Rhea" id="RHEA:15017"/>
        <dbReference type="ChEBI" id="CHEBI:15377"/>
        <dbReference type="ChEBI" id="CHEBI:30879"/>
        <dbReference type="ChEBI" id="CHEBI:43474"/>
        <dbReference type="ChEBI" id="CHEBI:67140"/>
        <dbReference type="EC" id="3.1.3.2"/>
    </reaction>
</comment>
<evidence type="ECO:0000313" key="9">
    <source>
        <dbReference type="EMBL" id="QLI65622.1"/>
    </source>
</evidence>
<protein>
    <recommendedName>
        <fullName evidence="4">Purple acid phosphatase</fullName>
        <ecNumber evidence="4">3.1.3.2</ecNumber>
    </recommendedName>
</protein>
<evidence type="ECO:0000256" key="5">
    <source>
        <dbReference type="SAM" id="MobiDB-lite"/>
    </source>
</evidence>
<dbReference type="CDD" id="cd00839">
    <property type="entry name" value="MPP_PAPs"/>
    <property type="match status" value="1"/>
</dbReference>
<dbReference type="InterPro" id="IPR003961">
    <property type="entry name" value="FN3_dom"/>
</dbReference>
<keyword evidence="10" id="KW-1185">Reference proteome</keyword>
<dbReference type="EMBL" id="CP058932">
    <property type="protein sequence ID" value="QLI65622.1"/>
    <property type="molecule type" value="Genomic_DNA"/>
</dbReference>
<feature type="signal peptide" evidence="4">
    <location>
        <begin position="1"/>
        <end position="16"/>
    </location>
</feature>
<dbReference type="PANTHER" id="PTHR22953">
    <property type="entry name" value="ACID PHOSPHATASE RELATED"/>
    <property type="match status" value="1"/>
</dbReference>
<feature type="region of interest" description="Disordered" evidence="5">
    <location>
        <begin position="507"/>
        <end position="537"/>
    </location>
</feature>